<dbReference type="InterPro" id="IPR011234">
    <property type="entry name" value="Fumarylacetoacetase-like_C"/>
</dbReference>
<dbReference type="InterPro" id="IPR051121">
    <property type="entry name" value="FAH"/>
</dbReference>
<evidence type="ECO:0000256" key="1">
    <source>
        <dbReference type="ARBA" id="ARBA00010211"/>
    </source>
</evidence>
<dbReference type="GO" id="GO:0046872">
    <property type="term" value="F:metal ion binding"/>
    <property type="evidence" value="ECO:0007669"/>
    <property type="project" value="UniProtKB-KW"/>
</dbReference>
<dbReference type="EMBL" id="LVYV01000001">
    <property type="protein sequence ID" value="KZD25164.1"/>
    <property type="molecule type" value="Genomic_DNA"/>
</dbReference>
<evidence type="ECO:0000259" key="3">
    <source>
        <dbReference type="Pfam" id="PF01557"/>
    </source>
</evidence>
<dbReference type="PANTHER" id="PTHR42796:SF4">
    <property type="entry name" value="FUMARYLACETOACETATE HYDROLASE DOMAIN-CONTAINING PROTEIN 2A"/>
    <property type="match status" value="1"/>
</dbReference>
<dbReference type="AlphaFoldDB" id="A0A161QUF5"/>
<evidence type="ECO:0000313" key="4">
    <source>
        <dbReference type="EMBL" id="KZD25164.1"/>
    </source>
</evidence>
<protein>
    <submittedName>
        <fullName evidence="4">2-hydroxyhepta-2,4-diene-1,7-dioate isomerase</fullName>
    </submittedName>
</protein>
<organism evidence="4 5">
    <name type="scientific">Tardiphaga robiniae</name>
    <dbReference type="NCBI Taxonomy" id="943830"/>
    <lineage>
        <taxon>Bacteria</taxon>
        <taxon>Pseudomonadati</taxon>
        <taxon>Pseudomonadota</taxon>
        <taxon>Alphaproteobacteria</taxon>
        <taxon>Hyphomicrobiales</taxon>
        <taxon>Nitrobacteraceae</taxon>
        <taxon>Tardiphaga</taxon>
    </lineage>
</organism>
<accession>A0A161QUF5</accession>
<dbReference type="STRING" id="943830.A4A58_01440"/>
<keyword evidence="5" id="KW-1185">Reference proteome</keyword>
<dbReference type="PANTHER" id="PTHR42796">
    <property type="entry name" value="FUMARYLACETOACETATE HYDROLASE DOMAIN-CONTAINING PROTEIN 2A-RELATED"/>
    <property type="match status" value="1"/>
</dbReference>
<gene>
    <name evidence="4" type="ORF">A4A58_01440</name>
</gene>
<name>A0A161QUF5_9BRAD</name>
<evidence type="ECO:0000256" key="2">
    <source>
        <dbReference type="ARBA" id="ARBA00022723"/>
    </source>
</evidence>
<proteinExistence type="inferred from homology"/>
<dbReference type="GO" id="GO:0044281">
    <property type="term" value="P:small molecule metabolic process"/>
    <property type="evidence" value="ECO:0007669"/>
    <property type="project" value="UniProtKB-ARBA"/>
</dbReference>
<dbReference type="Pfam" id="PF01557">
    <property type="entry name" value="FAA_hydrolase"/>
    <property type="match status" value="1"/>
</dbReference>
<evidence type="ECO:0000313" key="5">
    <source>
        <dbReference type="Proteomes" id="UP000076574"/>
    </source>
</evidence>
<reference evidence="4 5" key="1">
    <citation type="submission" date="2016-03" db="EMBL/GenBank/DDBJ databases">
        <title>Microsymbionts genomes from the relict species Vavilovia formosa (Stev.) Fed.</title>
        <authorList>
            <person name="Kopat V."/>
            <person name="Chirak E."/>
            <person name="Kimeklis A."/>
            <person name="Andronov E."/>
        </authorList>
    </citation>
    <scope>NUCLEOTIDE SEQUENCE [LARGE SCALE GENOMIC DNA]</scope>
    <source>
        <strain evidence="4 5">Vaf07</strain>
    </source>
</reference>
<keyword evidence="2" id="KW-0479">Metal-binding</keyword>
<comment type="similarity">
    <text evidence="1">Belongs to the FAH family.</text>
</comment>
<dbReference type="Proteomes" id="UP000076574">
    <property type="component" value="Unassembled WGS sequence"/>
</dbReference>
<feature type="domain" description="Fumarylacetoacetase-like C-terminal" evidence="3">
    <location>
        <begin position="72"/>
        <end position="278"/>
    </location>
</feature>
<dbReference type="OrthoDB" id="5197601at2"/>
<dbReference type="FunFam" id="3.90.850.10:FF:000012">
    <property type="entry name" value="Putative 2-hydroxyhepta-2,4-diene-1,7-dioate isomerase"/>
    <property type="match status" value="1"/>
</dbReference>
<dbReference type="InterPro" id="IPR036663">
    <property type="entry name" value="Fumarylacetoacetase_C_sf"/>
</dbReference>
<keyword evidence="4" id="KW-0413">Isomerase</keyword>
<dbReference type="RefSeq" id="WP_068729143.1">
    <property type="nucleotide sequence ID" value="NZ_LVYV01000001.1"/>
</dbReference>
<dbReference type="SUPFAM" id="SSF56529">
    <property type="entry name" value="FAH"/>
    <property type="match status" value="1"/>
</dbReference>
<dbReference type="GO" id="GO:0016853">
    <property type="term" value="F:isomerase activity"/>
    <property type="evidence" value="ECO:0007669"/>
    <property type="project" value="UniProtKB-KW"/>
</dbReference>
<sequence length="280" mass="29743">MKLVRYGAFGSEKPGLIDKDGKLRDLSGQVKDLADDAFAPANLAKLAALDPASLPAVSGAPRIGSPVGGKPKFIAIGLNYADHAAESGMPIPSEPIVFMKALNSLCGPNDDVEKPRGSTKLDWEVELAIVIGTRAKYVTEADALKHVAGYSVCNDVSERFFQIERGGQWTKGKSHDTFGPLGPWLVTSDEVGDVHKLSMYLDVNGKRCQTGSTATMIFNVPQIVSYLSGMMTLMPGDIITTGTPPGVGLGMKPPKFLEVGDVMTLGIEKLGEQKQKVVAA</sequence>
<dbReference type="Gene3D" id="3.90.850.10">
    <property type="entry name" value="Fumarylacetoacetase-like, C-terminal domain"/>
    <property type="match status" value="1"/>
</dbReference>
<comment type="caution">
    <text evidence="4">The sequence shown here is derived from an EMBL/GenBank/DDBJ whole genome shotgun (WGS) entry which is preliminary data.</text>
</comment>